<evidence type="ECO:0000313" key="3">
    <source>
        <dbReference type="EMBL" id="MEW9622879.1"/>
    </source>
</evidence>
<dbReference type="Pfam" id="PF02517">
    <property type="entry name" value="Rce1-like"/>
    <property type="match status" value="1"/>
</dbReference>
<feature type="transmembrane region" description="Helical" evidence="1">
    <location>
        <begin position="165"/>
        <end position="183"/>
    </location>
</feature>
<dbReference type="Proteomes" id="UP001556170">
    <property type="component" value="Unassembled WGS sequence"/>
</dbReference>
<organism evidence="3 4">
    <name type="scientific">Rhodanobacter geophilus</name>
    <dbReference type="NCBI Taxonomy" id="3162488"/>
    <lineage>
        <taxon>Bacteria</taxon>
        <taxon>Pseudomonadati</taxon>
        <taxon>Pseudomonadota</taxon>
        <taxon>Gammaproteobacteria</taxon>
        <taxon>Lysobacterales</taxon>
        <taxon>Rhodanobacteraceae</taxon>
        <taxon>Rhodanobacter</taxon>
    </lineage>
</organism>
<feature type="transmembrane region" description="Helical" evidence="1">
    <location>
        <begin position="47"/>
        <end position="65"/>
    </location>
</feature>
<comment type="caution">
    <text evidence="3">The sequence shown here is derived from an EMBL/GenBank/DDBJ whole genome shotgun (WGS) entry which is preliminary data.</text>
</comment>
<evidence type="ECO:0000313" key="4">
    <source>
        <dbReference type="Proteomes" id="UP001556170"/>
    </source>
</evidence>
<dbReference type="InterPro" id="IPR003675">
    <property type="entry name" value="Rce1/LyrA-like_dom"/>
</dbReference>
<keyword evidence="1" id="KW-0472">Membrane</keyword>
<keyword evidence="1" id="KW-1133">Transmembrane helix</keyword>
<feature type="domain" description="CAAX prenyl protease 2/Lysostaphin resistance protein A-like" evidence="2">
    <location>
        <begin position="129"/>
        <end position="220"/>
    </location>
</feature>
<dbReference type="PANTHER" id="PTHR39430:SF1">
    <property type="entry name" value="PROTEASE"/>
    <property type="match status" value="1"/>
</dbReference>
<dbReference type="RefSeq" id="WP_367843188.1">
    <property type="nucleotide sequence ID" value="NZ_JBFOHL010000001.1"/>
</dbReference>
<gene>
    <name evidence="3" type="ORF">ABQJ56_01345</name>
</gene>
<keyword evidence="4" id="KW-1185">Reference proteome</keyword>
<protein>
    <submittedName>
        <fullName evidence="3">Lysostaphin resistance A-like protein</fullName>
    </submittedName>
</protein>
<dbReference type="EMBL" id="JBFOHL010000001">
    <property type="protein sequence ID" value="MEW9622879.1"/>
    <property type="molecule type" value="Genomic_DNA"/>
</dbReference>
<sequence>MQTLATGFKATDRRTWLVTLAGLLLALGVASLPFSNWDHEFAGVGHLLGNEAIWWICIAAMLLYVRKVERRPLSSIGFRKPGIGNTLIGVAAGVTVLAVLGTMYFLILPALHLSDSAATTANGGALMATPFWWRFISTVRAAVSEEVLFRGYAMQRIEELSGSRIVALLLSLAVFTIDHVAYWGWSHELIVATGGLAFSLLYLWRRNLWVGIIAHFIVDAASVLA</sequence>
<keyword evidence="1" id="KW-0812">Transmembrane</keyword>
<proteinExistence type="predicted"/>
<reference evidence="3 4" key="1">
    <citation type="submission" date="2024-06" db="EMBL/GenBank/DDBJ databases">
        <authorList>
            <person name="Woo H."/>
        </authorList>
    </citation>
    <scope>NUCLEOTIDE SEQUENCE [LARGE SCALE GENOMIC DNA]</scope>
    <source>
        <strain evidence="3 4">S2-g</strain>
    </source>
</reference>
<feature type="transmembrane region" description="Helical" evidence="1">
    <location>
        <begin position="189"/>
        <end position="205"/>
    </location>
</feature>
<dbReference type="PANTHER" id="PTHR39430">
    <property type="entry name" value="MEMBRANE-ASSOCIATED PROTEASE-RELATED"/>
    <property type="match status" value="1"/>
</dbReference>
<accession>A0ABV3QLG3</accession>
<name>A0ABV3QLG3_9GAMM</name>
<evidence type="ECO:0000256" key="1">
    <source>
        <dbReference type="SAM" id="Phobius"/>
    </source>
</evidence>
<evidence type="ECO:0000259" key="2">
    <source>
        <dbReference type="Pfam" id="PF02517"/>
    </source>
</evidence>
<feature type="transmembrane region" description="Helical" evidence="1">
    <location>
        <begin position="86"/>
        <end position="111"/>
    </location>
</feature>